<dbReference type="OrthoDB" id="405906at2759"/>
<accession>A0A1L9SSF5</accession>
<evidence type="ECO:0000259" key="2">
    <source>
        <dbReference type="Pfam" id="PF24802"/>
    </source>
</evidence>
<keyword evidence="1" id="KW-0472">Membrane</keyword>
<dbReference type="Pfam" id="PF24802">
    <property type="entry name" value="DUF7703"/>
    <property type="match status" value="1"/>
</dbReference>
<dbReference type="Proteomes" id="UP000184188">
    <property type="component" value="Unassembled WGS sequence"/>
</dbReference>
<dbReference type="VEuPathDB" id="FungiDB:ASPZODRAFT_49197"/>
<feature type="non-terminal residue" evidence="3">
    <location>
        <position position="1"/>
    </location>
</feature>
<keyword evidence="1" id="KW-1133">Transmembrane helix</keyword>
<gene>
    <name evidence="3" type="ORF">ASPZODRAFT_49197</name>
</gene>
<organism evidence="3 4">
    <name type="scientific">Penicilliopsis zonata CBS 506.65</name>
    <dbReference type="NCBI Taxonomy" id="1073090"/>
    <lineage>
        <taxon>Eukaryota</taxon>
        <taxon>Fungi</taxon>
        <taxon>Dikarya</taxon>
        <taxon>Ascomycota</taxon>
        <taxon>Pezizomycotina</taxon>
        <taxon>Eurotiomycetes</taxon>
        <taxon>Eurotiomycetidae</taxon>
        <taxon>Eurotiales</taxon>
        <taxon>Aspergillaceae</taxon>
        <taxon>Penicilliopsis</taxon>
    </lineage>
</organism>
<keyword evidence="1" id="KW-0812">Transmembrane</keyword>
<feature type="domain" description="DUF7703" evidence="2">
    <location>
        <begin position="18"/>
        <end position="265"/>
    </location>
</feature>
<keyword evidence="4" id="KW-1185">Reference proteome</keyword>
<evidence type="ECO:0000256" key="1">
    <source>
        <dbReference type="SAM" id="Phobius"/>
    </source>
</evidence>
<feature type="transmembrane region" description="Helical" evidence="1">
    <location>
        <begin position="162"/>
        <end position="184"/>
    </location>
</feature>
<feature type="transmembrane region" description="Helical" evidence="1">
    <location>
        <begin position="80"/>
        <end position="103"/>
    </location>
</feature>
<dbReference type="PANTHER" id="PTHR37013">
    <property type="entry name" value="INTEGRAL MEMBRANE PROTEIN (AFU_ORTHOLOGUE AFUA_1G05950)-RELATED"/>
    <property type="match status" value="1"/>
</dbReference>
<evidence type="ECO:0000313" key="4">
    <source>
        <dbReference type="Proteomes" id="UP000184188"/>
    </source>
</evidence>
<name>A0A1L9SSF5_9EURO</name>
<feature type="transmembrane region" description="Helical" evidence="1">
    <location>
        <begin position="51"/>
        <end position="74"/>
    </location>
</feature>
<dbReference type="EMBL" id="KV878337">
    <property type="protein sequence ID" value="OJJ50138.1"/>
    <property type="molecule type" value="Genomic_DNA"/>
</dbReference>
<proteinExistence type="predicted"/>
<evidence type="ECO:0000313" key="3">
    <source>
        <dbReference type="EMBL" id="OJJ50138.1"/>
    </source>
</evidence>
<dbReference type="AlphaFoldDB" id="A0A1L9SSF5"/>
<dbReference type="RefSeq" id="XP_022584648.1">
    <property type="nucleotide sequence ID" value="XM_022728408.1"/>
</dbReference>
<protein>
    <recommendedName>
        <fullName evidence="2">DUF7703 domain-containing protein</fullName>
    </recommendedName>
</protein>
<dbReference type="GeneID" id="34614872"/>
<dbReference type="PANTHER" id="PTHR37013:SF5">
    <property type="entry name" value="INTEGRAL MEMBRANE PROTEIN"/>
    <property type="match status" value="1"/>
</dbReference>
<reference evidence="4" key="1">
    <citation type="journal article" date="2017" name="Genome Biol.">
        <title>Comparative genomics reveals high biological diversity and specific adaptations in the industrially and medically important fungal genus Aspergillus.</title>
        <authorList>
            <person name="de Vries R.P."/>
            <person name="Riley R."/>
            <person name="Wiebenga A."/>
            <person name="Aguilar-Osorio G."/>
            <person name="Amillis S."/>
            <person name="Uchima C.A."/>
            <person name="Anderluh G."/>
            <person name="Asadollahi M."/>
            <person name="Askin M."/>
            <person name="Barry K."/>
            <person name="Battaglia E."/>
            <person name="Bayram O."/>
            <person name="Benocci T."/>
            <person name="Braus-Stromeyer S.A."/>
            <person name="Caldana C."/>
            <person name="Canovas D."/>
            <person name="Cerqueira G.C."/>
            <person name="Chen F."/>
            <person name="Chen W."/>
            <person name="Choi C."/>
            <person name="Clum A."/>
            <person name="Dos Santos R.A."/>
            <person name="Damasio A.R."/>
            <person name="Diallinas G."/>
            <person name="Emri T."/>
            <person name="Fekete E."/>
            <person name="Flipphi M."/>
            <person name="Freyberg S."/>
            <person name="Gallo A."/>
            <person name="Gournas C."/>
            <person name="Habgood R."/>
            <person name="Hainaut M."/>
            <person name="Harispe M.L."/>
            <person name="Henrissat B."/>
            <person name="Hilden K.S."/>
            <person name="Hope R."/>
            <person name="Hossain A."/>
            <person name="Karabika E."/>
            <person name="Karaffa L."/>
            <person name="Karanyi Z."/>
            <person name="Krasevec N."/>
            <person name="Kuo A."/>
            <person name="Kusch H."/>
            <person name="LaButti K."/>
            <person name="Lagendijk E.L."/>
            <person name="Lapidus A."/>
            <person name="Levasseur A."/>
            <person name="Lindquist E."/>
            <person name="Lipzen A."/>
            <person name="Logrieco A.F."/>
            <person name="MacCabe A."/>
            <person name="Maekelae M.R."/>
            <person name="Malavazi I."/>
            <person name="Melin P."/>
            <person name="Meyer V."/>
            <person name="Mielnichuk N."/>
            <person name="Miskei M."/>
            <person name="Molnar A.P."/>
            <person name="Mule G."/>
            <person name="Ngan C.Y."/>
            <person name="Orejas M."/>
            <person name="Orosz E."/>
            <person name="Ouedraogo J.P."/>
            <person name="Overkamp K.M."/>
            <person name="Park H.-S."/>
            <person name="Perrone G."/>
            <person name="Piumi F."/>
            <person name="Punt P.J."/>
            <person name="Ram A.F."/>
            <person name="Ramon A."/>
            <person name="Rauscher S."/>
            <person name="Record E."/>
            <person name="Riano-Pachon D.M."/>
            <person name="Robert V."/>
            <person name="Roehrig J."/>
            <person name="Ruller R."/>
            <person name="Salamov A."/>
            <person name="Salih N.S."/>
            <person name="Samson R.A."/>
            <person name="Sandor E."/>
            <person name="Sanguinetti M."/>
            <person name="Schuetze T."/>
            <person name="Sepcic K."/>
            <person name="Shelest E."/>
            <person name="Sherlock G."/>
            <person name="Sophianopoulou V."/>
            <person name="Squina F.M."/>
            <person name="Sun H."/>
            <person name="Susca A."/>
            <person name="Todd R.B."/>
            <person name="Tsang A."/>
            <person name="Unkles S.E."/>
            <person name="van de Wiele N."/>
            <person name="van Rossen-Uffink D."/>
            <person name="Oliveira J.V."/>
            <person name="Vesth T.C."/>
            <person name="Visser J."/>
            <person name="Yu J.-H."/>
            <person name="Zhou M."/>
            <person name="Andersen M.R."/>
            <person name="Archer D.B."/>
            <person name="Baker S.E."/>
            <person name="Benoit I."/>
            <person name="Brakhage A.A."/>
            <person name="Braus G.H."/>
            <person name="Fischer R."/>
            <person name="Frisvad J.C."/>
            <person name="Goldman G.H."/>
            <person name="Houbraken J."/>
            <person name="Oakley B."/>
            <person name="Pocsi I."/>
            <person name="Scazzocchio C."/>
            <person name="Seiboth B."/>
            <person name="vanKuyk P.A."/>
            <person name="Wortman J."/>
            <person name="Dyer P.S."/>
            <person name="Grigoriev I.V."/>
        </authorList>
    </citation>
    <scope>NUCLEOTIDE SEQUENCE [LARGE SCALE GENOMIC DNA]</scope>
    <source>
        <strain evidence="4">CBS 506.65</strain>
    </source>
</reference>
<sequence length="268" mass="29810">SGPVQGIAGAYTGNSLAVQAVLISLLSVSLWNALELIVLVLGYFRVHRGLYFWSLLITAGAGVIPDVIGLLLKYFALAPIAVPVTVSTFGWTVMVTGQSLVLYSRLHLVVHSQKLLMSVLCMIIANAILFQIPQIVLSYGAVYGPSTFSFILVFNTWEKVQLVIFSLQEVIISSIFIVQAVRLLRLFPESHADSDLDVHTPSHRRSRRRVRIMYQLLAINTVLIAMDIALLALQYSNLFLFQTVFKVFFYSVKLKLEVAVLSRLVLVV</sequence>
<feature type="transmembrane region" description="Helical" evidence="1">
    <location>
        <begin position="115"/>
        <end position="142"/>
    </location>
</feature>
<feature type="non-terminal residue" evidence="3">
    <location>
        <position position="268"/>
    </location>
</feature>
<feature type="transmembrane region" description="Helical" evidence="1">
    <location>
        <begin position="212"/>
        <end position="235"/>
    </location>
</feature>
<dbReference type="InterPro" id="IPR056120">
    <property type="entry name" value="DUF7703"/>
</dbReference>
<feature type="transmembrane region" description="Helical" evidence="1">
    <location>
        <begin position="20"/>
        <end position="44"/>
    </location>
</feature>